<gene>
    <name evidence="1" type="ORF">UFOVP790_10</name>
</gene>
<evidence type="ECO:0000313" key="1">
    <source>
        <dbReference type="EMBL" id="CAB4161770.1"/>
    </source>
</evidence>
<sequence length="49" mass="5304">MMEAIIYATLGLIAIPVLRTAIKSYRAKKAIADIVVDSIEAAVDTVEKK</sequence>
<accession>A0A6J5NPM2</accession>
<protein>
    <submittedName>
        <fullName evidence="1">Uncharacterized protein</fullName>
    </submittedName>
</protein>
<reference evidence="1" key="1">
    <citation type="submission" date="2020-04" db="EMBL/GenBank/DDBJ databases">
        <authorList>
            <person name="Chiriac C."/>
            <person name="Salcher M."/>
            <person name="Ghai R."/>
            <person name="Kavagutti S V."/>
        </authorList>
    </citation>
    <scope>NUCLEOTIDE SEQUENCE</scope>
</reference>
<name>A0A6J5NPM2_9CAUD</name>
<organism evidence="1">
    <name type="scientific">uncultured Caudovirales phage</name>
    <dbReference type="NCBI Taxonomy" id="2100421"/>
    <lineage>
        <taxon>Viruses</taxon>
        <taxon>Duplodnaviria</taxon>
        <taxon>Heunggongvirae</taxon>
        <taxon>Uroviricota</taxon>
        <taxon>Caudoviricetes</taxon>
        <taxon>Peduoviridae</taxon>
        <taxon>Maltschvirus</taxon>
        <taxon>Maltschvirus maltsch</taxon>
    </lineage>
</organism>
<proteinExistence type="predicted"/>
<dbReference type="EMBL" id="LR796721">
    <property type="protein sequence ID" value="CAB4161770.1"/>
    <property type="molecule type" value="Genomic_DNA"/>
</dbReference>